<dbReference type="RefSeq" id="XP_053587638.1">
    <property type="nucleotide sequence ID" value="XM_053728061.1"/>
</dbReference>
<dbReference type="Proteomes" id="UP000483820">
    <property type="component" value="Chromosome III"/>
</dbReference>
<evidence type="ECO:0000313" key="2">
    <source>
        <dbReference type="Proteomes" id="UP000483820"/>
    </source>
</evidence>
<name>A0A6A5H719_CAERE</name>
<gene>
    <name evidence="1" type="ORF">GCK72_010836</name>
</gene>
<proteinExistence type="predicted"/>
<sequence length="172" mass="20362">MRITLILLWIVSLWGLLIIFSSSDFYASEPLVIKLTGLEEEWIRLLSSARLHNHSIRLNISNSVPTHYLLKSCHTIIWKSYEPTKTVIIEYTQPWIPALLKLASRYSRFMPLTTPPPPTASYQFTYMKYELLYLIFILLLITMLLQFQKRYEVTPEVAYHQYHVFKKSQDFS</sequence>
<comment type="caution">
    <text evidence="1">The sequence shown here is derived from an EMBL/GenBank/DDBJ whole genome shotgun (WGS) entry which is preliminary data.</text>
</comment>
<protein>
    <submittedName>
        <fullName evidence="1">Uncharacterized protein</fullName>
    </submittedName>
</protein>
<accession>A0A6A5H719</accession>
<dbReference type="EMBL" id="WUAV01000003">
    <property type="protein sequence ID" value="KAF1762574.1"/>
    <property type="molecule type" value="Genomic_DNA"/>
</dbReference>
<dbReference type="KEGG" id="crq:GCK72_010836"/>
<dbReference type="AlphaFoldDB" id="A0A6A5H719"/>
<organism evidence="1 2">
    <name type="scientific">Caenorhabditis remanei</name>
    <name type="common">Caenorhabditis vulgaris</name>
    <dbReference type="NCBI Taxonomy" id="31234"/>
    <lineage>
        <taxon>Eukaryota</taxon>
        <taxon>Metazoa</taxon>
        <taxon>Ecdysozoa</taxon>
        <taxon>Nematoda</taxon>
        <taxon>Chromadorea</taxon>
        <taxon>Rhabditida</taxon>
        <taxon>Rhabditina</taxon>
        <taxon>Rhabditomorpha</taxon>
        <taxon>Rhabditoidea</taxon>
        <taxon>Rhabditidae</taxon>
        <taxon>Peloderinae</taxon>
        <taxon>Caenorhabditis</taxon>
    </lineage>
</organism>
<reference evidence="1 2" key="1">
    <citation type="submission" date="2019-12" db="EMBL/GenBank/DDBJ databases">
        <title>Chromosome-level assembly of the Caenorhabditis remanei genome.</title>
        <authorList>
            <person name="Teterina A.A."/>
            <person name="Willis J.H."/>
            <person name="Phillips P.C."/>
        </authorList>
    </citation>
    <scope>NUCLEOTIDE SEQUENCE [LARGE SCALE GENOMIC DNA]</scope>
    <source>
        <strain evidence="1 2">PX506</strain>
        <tissue evidence="1">Whole organism</tissue>
    </source>
</reference>
<dbReference type="CTD" id="78775029"/>
<dbReference type="GeneID" id="78775029"/>
<evidence type="ECO:0000313" key="1">
    <source>
        <dbReference type="EMBL" id="KAF1762574.1"/>
    </source>
</evidence>